<dbReference type="RefSeq" id="WP_347370790.1">
    <property type="nucleotide sequence ID" value="NZ_JBDOJC010000001.1"/>
</dbReference>
<evidence type="ECO:0000313" key="2">
    <source>
        <dbReference type="Proteomes" id="UP001455709"/>
    </source>
</evidence>
<organism evidence="1 2">
    <name type="scientific">Chromobacterium vaccinii</name>
    <dbReference type="NCBI Taxonomy" id="1108595"/>
    <lineage>
        <taxon>Bacteria</taxon>
        <taxon>Pseudomonadati</taxon>
        <taxon>Pseudomonadota</taxon>
        <taxon>Betaproteobacteria</taxon>
        <taxon>Neisseriales</taxon>
        <taxon>Chromobacteriaceae</taxon>
        <taxon>Chromobacterium</taxon>
    </lineage>
</organism>
<reference evidence="1 2" key="1">
    <citation type="submission" date="2024-05" db="EMBL/GenBank/DDBJ databases">
        <authorList>
            <person name="De Oliveira J.P."/>
            <person name="Noriler S.A."/>
            <person name="De Oliveira A.G."/>
            <person name="Sipoli D.S."/>
        </authorList>
    </citation>
    <scope>NUCLEOTIDE SEQUENCE [LARGE SCALE GENOMIC DNA]</scope>
    <source>
        <strain evidence="1 2">LABIM189</strain>
    </source>
</reference>
<name>A0ABV0FEU4_9NEIS</name>
<evidence type="ECO:0008006" key="3">
    <source>
        <dbReference type="Google" id="ProtNLM"/>
    </source>
</evidence>
<gene>
    <name evidence="1" type="ORF">ABGV49_11560</name>
</gene>
<accession>A0ABV0FEU4</accession>
<evidence type="ECO:0000313" key="1">
    <source>
        <dbReference type="EMBL" id="MEO2217693.1"/>
    </source>
</evidence>
<dbReference type="Gene3D" id="3.30.420.10">
    <property type="entry name" value="Ribonuclease H-like superfamily/Ribonuclease H"/>
    <property type="match status" value="1"/>
</dbReference>
<dbReference type="Proteomes" id="UP001455709">
    <property type="component" value="Unassembled WGS sequence"/>
</dbReference>
<protein>
    <recommendedName>
        <fullName evidence="3">Transposase</fullName>
    </recommendedName>
</protein>
<dbReference type="SUPFAM" id="SSF53098">
    <property type="entry name" value="Ribonuclease H-like"/>
    <property type="match status" value="1"/>
</dbReference>
<dbReference type="InterPro" id="IPR036397">
    <property type="entry name" value="RNaseH_sf"/>
</dbReference>
<dbReference type="InterPro" id="IPR012337">
    <property type="entry name" value="RNaseH-like_sf"/>
</dbReference>
<keyword evidence="2" id="KW-1185">Reference proteome</keyword>
<comment type="caution">
    <text evidence="1">The sequence shown here is derived from an EMBL/GenBank/DDBJ whole genome shotgun (WGS) entry which is preliminary data.</text>
</comment>
<proteinExistence type="predicted"/>
<dbReference type="EMBL" id="JBDOJC010000001">
    <property type="protein sequence ID" value="MEO2217693.1"/>
    <property type="molecule type" value="Genomic_DNA"/>
</dbReference>
<sequence>MPDQLLQNSLFEPTPGRDNPPLQGLHRILWVDPSNDLLVAIAIQSPLKAPREFRLSAWQQLLEEQHIQSTALTLRPFALLDDDELPERYKATRDRSWWFIEPLVNDAMLPWIYLQKHRGAAVAQRAKTLAVPPSQLRRILYQYWAYGSTINALLPCYDLCGPQGSKEERRPTPTMGKRGRRPVRVLFDNNPDQIGIAAASVRTRMIAGITEFLQPGKTITKAYEETIKKHFNKGYEQHGKLSVPIMPAAHEKPSLRQFRYLIQQLDYDLYLTKRQIDTSTWNLAFRGVLGSSRDRLFGPCARFEIDATIMDIYLVSVLNRAWIIGRPVLYVIVDVFSGMVVGFHLGLEGPSWEGARLALFNAFNDKVEFCKSFGVEIAPEDWPCHHLPHKLLGDNGEMRSKASDTLTKALRIDVENAAVRRGDWKPNIEQQFHLINAGTIRFLPGALIQREREVRKRGNPLDACLNLRELTAILIRRFLKFNHSRYKADRLPPEMMGEGLLDATPLAVWNWGMANKTGRARQEDPQTIWTALLPKATASIRPQGLYFGGRHYVNDRLCQEERFARTRTQGKYDAIEIRHLPYAPKQIWIKNKEERRWEACYLVEHELSYAQARQEELWDQIQILNHAAEKKQNAHRQINARLDAECDNIVQQAQTAAKDARQGLSKAKMTASITSHRAFEKEAGRAERLRQDVESYRTTSTQPSATQTPVISITPDPLEDIW</sequence>